<comment type="caution">
    <text evidence="3">The sequence shown here is derived from an EMBL/GenBank/DDBJ whole genome shotgun (WGS) entry which is preliminary data.</text>
</comment>
<dbReference type="GO" id="GO:0003964">
    <property type="term" value="F:RNA-directed DNA polymerase activity"/>
    <property type="evidence" value="ECO:0007669"/>
    <property type="project" value="UniProtKB-KW"/>
</dbReference>
<dbReference type="EMBL" id="CAUZLY010000001">
    <property type="protein sequence ID" value="CAK1224875.1"/>
    <property type="molecule type" value="Genomic_DNA"/>
</dbReference>
<keyword evidence="3" id="KW-0548">Nucleotidyltransferase</keyword>
<sequence>MGNNYFLRTDVLPFEVPLLFSNKQLYRQFLAKDMLNELSKKLSKKNQNHSGIGNLNGTKPLYFISKATDSKSRKLSLVHPKSQIDMFRFMLQYEKDIVDAVASDFSVRSPQVRNKVTFNHQKAKQSRLAKWAAEFDLKHGIDSEETQFIFRHYFSYKWVSNYNEMTENEKIKHIQRKFTRVLKTDISNFFPSIYTHSLTWAVYGDKATGKMSQSDSFSFANTLDKLMQKINFNETNGIIVGPEFSRIVAEILLSQVDKQIKNYITENLKKKFQKDYVIIRYVDDIFIFSNDENLNNKILEKYQELLLNYNLQINNQKVKKFQKSETIFFSPVDNVKKAFHQFEISKNIFFYNKISKEKNLNFDNTIGKKEDWAILFNSIIREIDFFPDQNSKIVNYSLAALKTNISFIPNTSYDYFFILDGATSLLKLSFTYKAVHHYLFILSCLVIKLEKAFNEDLLEEKTFESHLQNIFRRLINILESDWFSIDEGYDLLTYMIYFKDNKSNVQWKISSSLLYKLLNLPRKNDYFVLTTLAKYILNDNNTVEKEYRVMYKKIIDSVKTVLKTNEKSRIGIDEVNNGTFFYILNDFYYYPNISSDDKKYFADLKKIHNFNQESYSSFTKNSYYQWKDSVDKIMFSVLKKKIEGQGFNSGYDF</sequence>
<dbReference type="RefSeq" id="WP_338347549.1">
    <property type="nucleotide sequence ID" value="NZ_CAUZLY010000001.1"/>
</dbReference>
<keyword evidence="3" id="KW-0695">RNA-directed DNA polymerase</keyword>
<dbReference type="PANTHER" id="PTHR34047">
    <property type="entry name" value="NUCLEAR INTRON MATURASE 1, MITOCHONDRIAL-RELATED"/>
    <property type="match status" value="1"/>
</dbReference>
<accession>A0ABN9YI77</accession>
<dbReference type="Gene3D" id="3.30.70.270">
    <property type="match status" value="1"/>
</dbReference>
<gene>
    <name evidence="3" type="ORF">R82641_BJNNKPBH_00023</name>
</gene>
<reference evidence="3 4" key="1">
    <citation type="submission" date="2023-10" db="EMBL/GenBank/DDBJ databases">
        <authorList>
            <person name="Botero Cardona J."/>
        </authorList>
    </citation>
    <scope>NUCLEOTIDE SEQUENCE [LARGE SCALE GENOMIC DNA]</scope>
    <source>
        <strain evidence="3 4">R-82641</strain>
    </source>
</reference>
<dbReference type="InterPro" id="IPR043128">
    <property type="entry name" value="Rev_trsase/Diguanyl_cyclase"/>
</dbReference>
<evidence type="ECO:0000313" key="3">
    <source>
        <dbReference type="EMBL" id="CAK1224875.1"/>
    </source>
</evidence>
<proteinExistence type="predicted"/>
<evidence type="ECO:0000259" key="2">
    <source>
        <dbReference type="PROSITE" id="PS50878"/>
    </source>
</evidence>
<keyword evidence="1" id="KW-0515">Mutator protein</keyword>
<dbReference type="PANTHER" id="PTHR34047:SF8">
    <property type="entry name" value="PROTEIN YKFC"/>
    <property type="match status" value="1"/>
</dbReference>
<dbReference type="PROSITE" id="PS50878">
    <property type="entry name" value="RT_POL"/>
    <property type="match status" value="1"/>
</dbReference>
<dbReference type="InterPro" id="IPR000477">
    <property type="entry name" value="RT_dom"/>
</dbReference>
<dbReference type="CDD" id="cd01646">
    <property type="entry name" value="RT_Bac_retron_I"/>
    <property type="match status" value="1"/>
</dbReference>
<dbReference type="Proteomes" id="UP001314200">
    <property type="component" value="Unassembled WGS sequence"/>
</dbReference>
<organism evidence="3 4">
    <name type="scientific">Fructobacillus cardui</name>
    <dbReference type="NCBI Taxonomy" id="2893170"/>
    <lineage>
        <taxon>Bacteria</taxon>
        <taxon>Bacillati</taxon>
        <taxon>Bacillota</taxon>
        <taxon>Bacilli</taxon>
        <taxon>Lactobacillales</taxon>
        <taxon>Lactobacillaceae</taxon>
        <taxon>Fructobacillus</taxon>
    </lineage>
</organism>
<dbReference type="Pfam" id="PF00078">
    <property type="entry name" value="RVT_1"/>
    <property type="match status" value="1"/>
</dbReference>
<dbReference type="SUPFAM" id="SSF56672">
    <property type="entry name" value="DNA/RNA polymerases"/>
    <property type="match status" value="2"/>
</dbReference>
<keyword evidence="3" id="KW-0808">Transferase</keyword>
<feature type="domain" description="Reverse transcriptase" evidence="2">
    <location>
        <begin position="45"/>
        <end position="333"/>
    </location>
</feature>
<protein>
    <submittedName>
        <fullName evidence="3">Retron-type reverse transcriptase (YkfC)</fullName>
    </submittedName>
</protein>
<evidence type="ECO:0000313" key="4">
    <source>
        <dbReference type="Proteomes" id="UP001314200"/>
    </source>
</evidence>
<keyword evidence="4" id="KW-1185">Reference proteome</keyword>
<dbReference type="InterPro" id="IPR051083">
    <property type="entry name" value="GrpII_Intron_Splice-Mob/Def"/>
</dbReference>
<dbReference type="InterPro" id="IPR043502">
    <property type="entry name" value="DNA/RNA_pol_sf"/>
</dbReference>
<name>A0ABN9YI77_9LACO</name>
<evidence type="ECO:0000256" key="1">
    <source>
        <dbReference type="ARBA" id="ARBA00022457"/>
    </source>
</evidence>